<feature type="transmembrane region" description="Helical" evidence="6">
    <location>
        <begin position="101"/>
        <end position="126"/>
    </location>
</feature>
<comment type="subcellular location">
    <subcellularLocation>
        <location evidence="1">Cell membrane</location>
        <topology evidence="1">Multi-pass membrane protein</topology>
    </subcellularLocation>
</comment>
<dbReference type="Gene3D" id="1.20.1740.10">
    <property type="entry name" value="Amino acid/polyamine transporter I"/>
    <property type="match status" value="1"/>
</dbReference>
<evidence type="ECO:0000256" key="3">
    <source>
        <dbReference type="ARBA" id="ARBA00022692"/>
    </source>
</evidence>
<accession>A0A6L4WQH0</accession>
<dbReference type="EMBL" id="WFKJ01000037">
    <property type="protein sequence ID" value="KAB7889323.1"/>
    <property type="molecule type" value="Genomic_DNA"/>
</dbReference>
<evidence type="ECO:0000313" key="9">
    <source>
        <dbReference type="Proteomes" id="UP000461010"/>
    </source>
</evidence>
<feature type="transmembrane region" description="Helical" evidence="6">
    <location>
        <begin position="132"/>
        <end position="150"/>
    </location>
</feature>
<evidence type="ECO:0000256" key="5">
    <source>
        <dbReference type="ARBA" id="ARBA00023136"/>
    </source>
</evidence>
<dbReference type="PANTHER" id="PTHR42770">
    <property type="entry name" value="AMINO ACID TRANSPORTER-RELATED"/>
    <property type="match status" value="1"/>
</dbReference>
<feature type="transmembrane region" description="Helical" evidence="6">
    <location>
        <begin position="231"/>
        <end position="255"/>
    </location>
</feature>
<dbReference type="PANTHER" id="PTHR42770:SF13">
    <property type="entry name" value="L-METHIONINE_BRANCHED-CHAIN AMINO ACID EXPORTER YJEH"/>
    <property type="match status" value="1"/>
</dbReference>
<feature type="transmembrane region" description="Helical" evidence="6">
    <location>
        <begin position="201"/>
        <end position="219"/>
    </location>
</feature>
<dbReference type="GO" id="GO:0005886">
    <property type="term" value="C:plasma membrane"/>
    <property type="evidence" value="ECO:0007669"/>
    <property type="project" value="UniProtKB-SubCell"/>
</dbReference>
<feature type="transmembrane region" description="Helical" evidence="6">
    <location>
        <begin position="323"/>
        <end position="342"/>
    </location>
</feature>
<sequence>MILLYLKRRKLSNNITNNQSKKLNTLTLSGLIIGPILGSGLILLPPLLYNMVGNFSLIVWAIILVLGFIFALIFGKLAILYPGDGGVSLATKEAMGKKYQLLTSFYLICAVFFGPVAVLIIAAQFIQPYFPNIPLEILGFLTYIITYILLLTKIDFLGKLMLIVSSAITLIFLISSINIILNINEFHFNLPTISIQEFGHSLIIVFWSIVGWEVIGNYSKEVKETKTLTNAVKLSAIIISLVYILTTLAICFGEFTKDEEFKLVWIIEPIFKEFSNVILASVSTILCVGTLILFVGGVARLISSLKLNSYTSKHLKNNTPIGALNFLSMIYIITLILVYFDFLSLENLVAFADGFFIANAIIGLITAIILFDKGFLKTSAIILTFLFGVILLFSNIFILCVIIALFVFTYLKKSYN</sequence>
<dbReference type="Proteomes" id="UP000472839">
    <property type="component" value="Unassembled WGS sequence"/>
</dbReference>
<evidence type="ECO:0000313" key="8">
    <source>
        <dbReference type="EMBL" id="KAB7889323.1"/>
    </source>
</evidence>
<evidence type="ECO:0000256" key="1">
    <source>
        <dbReference type="ARBA" id="ARBA00004651"/>
    </source>
</evidence>
<comment type="caution">
    <text evidence="7">The sequence shown here is derived from an EMBL/GenBank/DDBJ whole genome shotgun (WGS) entry which is preliminary data.</text>
</comment>
<name>A0A6L4WQH0_9BACT</name>
<evidence type="ECO:0000256" key="2">
    <source>
        <dbReference type="ARBA" id="ARBA00022475"/>
    </source>
</evidence>
<protein>
    <submittedName>
        <fullName evidence="7">Amino acid permease</fullName>
    </submittedName>
</protein>
<dbReference type="GO" id="GO:0022857">
    <property type="term" value="F:transmembrane transporter activity"/>
    <property type="evidence" value="ECO:0007669"/>
    <property type="project" value="InterPro"/>
</dbReference>
<keyword evidence="2" id="KW-1003">Cell membrane</keyword>
<evidence type="ECO:0000313" key="10">
    <source>
        <dbReference type="Proteomes" id="UP000472839"/>
    </source>
</evidence>
<evidence type="ECO:0000313" key="7">
    <source>
        <dbReference type="EMBL" id="KAB7886992.1"/>
    </source>
</evidence>
<dbReference type="PIRSF" id="PIRSF006060">
    <property type="entry name" value="AA_transporter"/>
    <property type="match status" value="1"/>
</dbReference>
<dbReference type="Proteomes" id="UP000461010">
    <property type="component" value="Unassembled WGS sequence"/>
</dbReference>
<feature type="transmembrane region" description="Helical" evidence="6">
    <location>
        <begin position="162"/>
        <end position="181"/>
    </location>
</feature>
<reference evidence="9 10" key="1">
    <citation type="submission" date="2019-10" db="EMBL/GenBank/DDBJ databases">
        <title>Poseidonibacter ostreae sp. nov., isolated from the gut of the Ostrea denselamellosa.</title>
        <authorList>
            <person name="Choi A."/>
        </authorList>
    </citation>
    <scope>NUCLEOTIDE SEQUENCE [LARGE SCALE GENOMIC DNA]</scope>
    <source>
        <strain evidence="7 10">SJOD-M-33</strain>
        <strain evidence="8 9">SJOD-M-5</strain>
    </source>
</reference>
<dbReference type="InterPro" id="IPR002293">
    <property type="entry name" value="AA/rel_permease1"/>
</dbReference>
<proteinExistence type="predicted"/>
<keyword evidence="9" id="KW-1185">Reference proteome</keyword>
<gene>
    <name evidence="8" type="ORF">GBG18_11255</name>
    <name evidence="7" type="ORF">GBG19_11405</name>
</gene>
<feature type="transmembrane region" description="Helical" evidence="6">
    <location>
        <begin position="26"/>
        <end position="45"/>
    </location>
</feature>
<keyword evidence="4 6" id="KW-1133">Transmembrane helix</keyword>
<feature type="transmembrane region" description="Helical" evidence="6">
    <location>
        <begin position="348"/>
        <end position="371"/>
    </location>
</feature>
<keyword evidence="5 6" id="KW-0472">Membrane</keyword>
<feature type="transmembrane region" description="Helical" evidence="6">
    <location>
        <begin position="275"/>
        <end position="302"/>
    </location>
</feature>
<evidence type="ECO:0000256" key="6">
    <source>
        <dbReference type="SAM" id="Phobius"/>
    </source>
</evidence>
<dbReference type="InterPro" id="IPR050367">
    <property type="entry name" value="APC_superfamily"/>
</dbReference>
<keyword evidence="3 6" id="KW-0812">Transmembrane</keyword>
<dbReference type="EMBL" id="WFKK01000036">
    <property type="protein sequence ID" value="KAB7886992.1"/>
    <property type="molecule type" value="Genomic_DNA"/>
</dbReference>
<organism evidence="7 10">
    <name type="scientific">Poseidonibacter ostreae</name>
    <dbReference type="NCBI Taxonomy" id="2654171"/>
    <lineage>
        <taxon>Bacteria</taxon>
        <taxon>Pseudomonadati</taxon>
        <taxon>Campylobacterota</taxon>
        <taxon>Epsilonproteobacteria</taxon>
        <taxon>Campylobacterales</taxon>
        <taxon>Arcobacteraceae</taxon>
        <taxon>Poseidonibacter</taxon>
    </lineage>
</organism>
<feature type="transmembrane region" description="Helical" evidence="6">
    <location>
        <begin position="383"/>
        <end position="411"/>
    </location>
</feature>
<dbReference type="Pfam" id="PF13520">
    <property type="entry name" value="AA_permease_2"/>
    <property type="match status" value="1"/>
</dbReference>
<feature type="transmembrane region" description="Helical" evidence="6">
    <location>
        <begin position="57"/>
        <end position="81"/>
    </location>
</feature>
<evidence type="ECO:0000256" key="4">
    <source>
        <dbReference type="ARBA" id="ARBA00022989"/>
    </source>
</evidence>
<dbReference type="AlphaFoldDB" id="A0A6L4WQH0"/>
<dbReference type="PRINTS" id="PR00173">
    <property type="entry name" value="EDTRNSPORT"/>
</dbReference>